<reference evidence="2 3" key="1">
    <citation type="submission" date="2020-10" db="EMBL/GenBank/DDBJ databases">
        <title>Bacillus sp. HD4P25, an endophyte from a halophyte.</title>
        <authorList>
            <person name="Sun J.-Q."/>
        </authorList>
    </citation>
    <scope>NUCLEOTIDE SEQUENCE [LARGE SCALE GENOMIC DNA]</scope>
    <source>
        <strain evidence="2 3">YIM 93174</strain>
    </source>
</reference>
<evidence type="ECO:0000313" key="2">
    <source>
        <dbReference type="EMBL" id="MBE4907578.1"/>
    </source>
</evidence>
<sequence length="71" mass="7977">MAWLLVSLLGLLIMVLNIRYHYKETEDSNSKGKQWFVTLFFLLISVGSQASLLYLGLLLVLFGLVMATGLL</sequence>
<evidence type="ECO:0000313" key="3">
    <source>
        <dbReference type="Proteomes" id="UP001516662"/>
    </source>
</evidence>
<protein>
    <submittedName>
        <fullName evidence="2">Uncharacterized protein</fullName>
    </submittedName>
</protein>
<feature type="transmembrane region" description="Helical" evidence="1">
    <location>
        <begin position="41"/>
        <end position="67"/>
    </location>
</feature>
<accession>A0ABR9QGF7</accession>
<keyword evidence="3" id="KW-1185">Reference proteome</keyword>
<dbReference type="Proteomes" id="UP001516662">
    <property type="component" value="Unassembled WGS sequence"/>
</dbReference>
<dbReference type="EMBL" id="JADCLJ010000011">
    <property type="protein sequence ID" value="MBE4907578.1"/>
    <property type="molecule type" value="Genomic_DNA"/>
</dbReference>
<dbReference type="RefSeq" id="WP_193535053.1">
    <property type="nucleotide sequence ID" value="NZ_JADCLJ010000011.1"/>
</dbReference>
<keyword evidence="1" id="KW-0472">Membrane</keyword>
<keyword evidence="1" id="KW-0812">Transmembrane</keyword>
<gene>
    <name evidence="2" type="ORF">IMZ08_05805</name>
</gene>
<comment type="caution">
    <text evidence="2">The sequence shown here is derived from an EMBL/GenBank/DDBJ whole genome shotgun (WGS) entry which is preliminary data.</text>
</comment>
<keyword evidence="1" id="KW-1133">Transmembrane helix</keyword>
<evidence type="ECO:0000256" key="1">
    <source>
        <dbReference type="SAM" id="Phobius"/>
    </source>
</evidence>
<name>A0ABR9QGF7_9BACI</name>
<proteinExistence type="predicted"/>
<organism evidence="2 3">
    <name type="scientific">Litchfieldia luteola</name>
    <dbReference type="NCBI Taxonomy" id="682179"/>
    <lineage>
        <taxon>Bacteria</taxon>
        <taxon>Bacillati</taxon>
        <taxon>Bacillota</taxon>
        <taxon>Bacilli</taxon>
        <taxon>Bacillales</taxon>
        <taxon>Bacillaceae</taxon>
        <taxon>Litchfieldia</taxon>
    </lineage>
</organism>